<evidence type="ECO:0000256" key="1">
    <source>
        <dbReference type="ARBA" id="ARBA00022737"/>
    </source>
</evidence>
<dbReference type="InterPro" id="IPR002885">
    <property type="entry name" value="PPR_rpt"/>
</dbReference>
<reference evidence="2" key="2">
    <citation type="journal article" date="2024" name="Plant">
        <title>Genomic evolution and insights into agronomic trait innovations of Sesamum species.</title>
        <authorList>
            <person name="Miao H."/>
            <person name="Wang L."/>
            <person name="Qu L."/>
            <person name="Liu H."/>
            <person name="Sun Y."/>
            <person name="Le M."/>
            <person name="Wang Q."/>
            <person name="Wei S."/>
            <person name="Zheng Y."/>
            <person name="Lin W."/>
            <person name="Duan Y."/>
            <person name="Cao H."/>
            <person name="Xiong S."/>
            <person name="Wang X."/>
            <person name="Wei L."/>
            <person name="Li C."/>
            <person name="Ma Q."/>
            <person name="Ju M."/>
            <person name="Zhao R."/>
            <person name="Li G."/>
            <person name="Mu C."/>
            <person name="Tian Q."/>
            <person name="Mei H."/>
            <person name="Zhang T."/>
            <person name="Gao T."/>
            <person name="Zhang H."/>
        </authorList>
    </citation>
    <scope>NUCLEOTIDE SEQUENCE</scope>
    <source>
        <strain evidence="2">G02</strain>
    </source>
</reference>
<proteinExistence type="predicted"/>
<dbReference type="InterPro" id="IPR011990">
    <property type="entry name" value="TPR-like_helical_dom_sf"/>
</dbReference>
<keyword evidence="1" id="KW-0677">Repeat</keyword>
<dbReference type="AlphaFoldDB" id="A0AAW2T7Q1"/>
<dbReference type="Gene3D" id="1.25.40.10">
    <property type="entry name" value="Tetratricopeptide repeat domain"/>
    <property type="match status" value="2"/>
</dbReference>
<evidence type="ECO:0000313" key="2">
    <source>
        <dbReference type="EMBL" id="KAL0399676.1"/>
    </source>
</evidence>
<accession>A0AAW2T7Q1</accession>
<protein>
    <submittedName>
        <fullName evidence="2">Pentatricopeptide repeat-containing protein</fullName>
    </submittedName>
</protein>
<dbReference type="Pfam" id="PF13812">
    <property type="entry name" value="PPR_3"/>
    <property type="match status" value="1"/>
</dbReference>
<reference evidence="2" key="1">
    <citation type="submission" date="2020-06" db="EMBL/GenBank/DDBJ databases">
        <authorList>
            <person name="Li T."/>
            <person name="Hu X."/>
            <person name="Zhang T."/>
            <person name="Song X."/>
            <person name="Zhang H."/>
            <person name="Dai N."/>
            <person name="Sheng W."/>
            <person name="Hou X."/>
            <person name="Wei L."/>
        </authorList>
    </citation>
    <scope>NUCLEOTIDE SEQUENCE</scope>
    <source>
        <strain evidence="2">G02</strain>
        <tissue evidence="2">Leaf</tissue>
    </source>
</reference>
<name>A0AAW2T7Q1_SESRA</name>
<gene>
    <name evidence="2" type="ORF">Sradi_2310900</name>
</gene>
<dbReference type="PANTHER" id="PTHR47930:SF2">
    <property type="entry name" value="PENTATRICOPEPTIDE REPEAT PROTEIN (AFU_ORTHOLOGUE AFUA_8G04250)"/>
    <property type="match status" value="1"/>
</dbReference>
<comment type="caution">
    <text evidence="2">The sequence shown here is derived from an EMBL/GenBank/DDBJ whole genome shotgun (WGS) entry which is preliminary data.</text>
</comment>
<organism evidence="2">
    <name type="scientific">Sesamum radiatum</name>
    <name type="common">Black benniseed</name>
    <dbReference type="NCBI Taxonomy" id="300843"/>
    <lineage>
        <taxon>Eukaryota</taxon>
        <taxon>Viridiplantae</taxon>
        <taxon>Streptophyta</taxon>
        <taxon>Embryophyta</taxon>
        <taxon>Tracheophyta</taxon>
        <taxon>Spermatophyta</taxon>
        <taxon>Magnoliopsida</taxon>
        <taxon>eudicotyledons</taxon>
        <taxon>Gunneridae</taxon>
        <taxon>Pentapetalae</taxon>
        <taxon>asterids</taxon>
        <taxon>lamiids</taxon>
        <taxon>Lamiales</taxon>
        <taxon>Pedaliaceae</taxon>
        <taxon>Sesamum</taxon>
    </lineage>
</organism>
<dbReference type="EMBL" id="JACGWJ010000009">
    <property type="protein sequence ID" value="KAL0399676.1"/>
    <property type="molecule type" value="Genomic_DNA"/>
</dbReference>
<sequence>MYKNPAFLISLARDIRSLPPDDDVSTVLNQWARFLRKGSLSLTVRELGHMGLPNRALHVFCWVQNQPHLFPDDRILASTVEVLARAHELKMPFNLDKFINLASRSVYEAMVKGFIKGGKLRLARRLVAAATEGKRMLDSNLYAKLILELGKNPDKRKHVFPLLEELAKREDLKLSQQDCTAIMKVCIKLEKFDIVEALYDWFKKSGRAPSVVMFTTLIHSRYLENRYRDAMAVVWEMEASNCPLDLPAYRVLIKLFVALNDLYRTARYYSKLKESGFTATYDIYREVIGIYMASGRLAKCKEICREAEMAGFKLDEQTRKVLL</sequence>
<dbReference type="PANTHER" id="PTHR47930">
    <property type="entry name" value="YALI0C12947P"/>
    <property type="match status" value="1"/>
</dbReference>